<reference evidence="2" key="1">
    <citation type="submission" date="2016-11" db="EMBL/GenBank/DDBJ databases">
        <authorList>
            <person name="Varghese N."/>
            <person name="Submissions S."/>
        </authorList>
    </citation>
    <scope>NUCLEOTIDE SEQUENCE [LARGE SCALE GENOMIC DNA]</scope>
    <source>
        <strain evidence="2">DSM 19858</strain>
    </source>
</reference>
<evidence type="ECO:0000313" key="2">
    <source>
        <dbReference type="Proteomes" id="UP000184543"/>
    </source>
</evidence>
<keyword evidence="2" id="KW-1185">Reference proteome</keyword>
<dbReference type="Proteomes" id="UP000184543">
    <property type="component" value="Unassembled WGS sequence"/>
</dbReference>
<dbReference type="STRING" id="192903.SAMN04488513_101284"/>
<dbReference type="AlphaFoldDB" id="A0A1M6B4Y7"/>
<dbReference type="RefSeq" id="WP_072987292.1">
    <property type="nucleotide sequence ID" value="NZ_FQYU01000001.1"/>
</dbReference>
<sequence length="267" mass="30918">MNENDKIQILKDILFAEDSVYIEKIANRLETLETTLNDKKKLSSKVDPIVLEQLEEFKESIPATLGPTITATLKVEIQKNKDEVVEAIYPILGKMIKKYIAHEIKLLSEKINRQLSFKDKVKAWYKGSSKKREIIENLASCHIEQVLLVEKDSGLLKASYSNTQTIDEEMISGMLTAIKHFVEDAFVTKDQNLELIDYELYHIHLQSFKNYYIAVVLSGTYTTRAKDKVQNLIFDFFEKFTRLEGYRTLDMENINQQLALNFGNEHL</sequence>
<dbReference type="EMBL" id="FQYU01000001">
    <property type="protein sequence ID" value="SHI43638.1"/>
    <property type="molecule type" value="Genomic_DNA"/>
</dbReference>
<accession>A0A1M6B4Y7</accession>
<evidence type="ECO:0000313" key="1">
    <source>
        <dbReference type="EMBL" id="SHI43638.1"/>
    </source>
</evidence>
<proteinExistence type="predicted"/>
<name>A0A1M6B4Y7_9FLAO</name>
<organism evidence="1 2">
    <name type="scientific">Pseudozobellia thermophila</name>
    <dbReference type="NCBI Taxonomy" id="192903"/>
    <lineage>
        <taxon>Bacteria</taxon>
        <taxon>Pseudomonadati</taxon>
        <taxon>Bacteroidota</taxon>
        <taxon>Flavobacteriia</taxon>
        <taxon>Flavobacteriales</taxon>
        <taxon>Flavobacteriaceae</taxon>
        <taxon>Pseudozobellia</taxon>
    </lineage>
</organism>
<gene>
    <name evidence="1" type="ORF">SAMN04488513_101284</name>
</gene>
<protein>
    <recommendedName>
        <fullName evidence="3">Cell envelope biogenesis protein OmpA</fullName>
    </recommendedName>
</protein>
<evidence type="ECO:0008006" key="3">
    <source>
        <dbReference type="Google" id="ProtNLM"/>
    </source>
</evidence>
<dbReference type="OrthoDB" id="5347798at2"/>